<comment type="caution">
    <text evidence="2">The sequence shown here is derived from an EMBL/GenBank/DDBJ whole genome shotgun (WGS) entry which is preliminary data.</text>
</comment>
<dbReference type="CDD" id="cd00761">
    <property type="entry name" value="Glyco_tranf_GTA_type"/>
    <property type="match status" value="1"/>
</dbReference>
<protein>
    <recommendedName>
        <fullName evidence="1">Glycosyltransferase 2-like domain-containing protein</fullName>
    </recommendedName>
</protein>
<dbReference type="Proteomes" id="UP000031202">
    <property type="component" value="Unassembled WGS sequence"/>
</dbReference>
<dbReference type="PANTHER" id="PTHR43685:SF2">
    <property type="entry name" value="GLYCOSYLTRANSFERASE 2-LIKE DOMAIN-CONTAINING PROTEIN"/>
    <property type="match status" value="1"/>
</dbReference>
<dbReference type="AlphaFoldDB" id="A0A0B4CE75"/>
<organism evidence="2 3">
    <name type="scientific">Microbacterium hominis</name>
    <dbReference type="NCBI Taxonomy" id="162426"/>
    <lineage>
        <taxon>Bacteria</taxon>
        <taxon>Bacillati</taxon>
        <taxon>Actinomycetota</taxon>
        <taxon>Actinomycetes</taxon>
        <taxon>Micrococcales</taxon>
        <taxon>Microbacteriaceae</taxon>
        <taxon>Microbacterium</taxon>
    </lineage>
</organism>
<dbReference type="EMBL" id="JWSZ01000002">
    <property type="protein sequence ID" value="KIC59559.1"/>
    <property type="molecule type" value="Genomic_DNA"/>
</dbReference>
<dbReference type="PANTHER" id="PTHR43685">
    <property type="entry name" value="GLYCOSYLTRANSFERASE"/>
    <property type="match status" value="1"/>
</dbReference>
<dbReference type="RefSeq" id="WP_039412629.1">
    <property type="nucleotide sequence ID" value="NZ_JWSZ01000002.1"/>
</dbReference>
<evidence type="ECO:0000259" key="1">
    <source>
        <dbReference type="Pfam" id="PF00535"/>
    </source>
</evidence>
<feature type="domain" description="Glycosyltransferase 2-like" evidence="1">
    <location>
        <begin position="4"/>
        <end position="130"/>
    </location>
</feature>
<name>A0A0B4CE75_9MICO</name>
<reference evidence="2 3" key="1">
    <citation type="submission" date="2014-12" db="EMBL/GenBank/DDBJ databases">
        <title>Genome sequencing of Microbacterium hominis TPW29.</title>
        <authorList>
            <person name="Tan P.W."/>
            <person name="Chan K.-G."/>
        </authorList>
    </citation>
    <scope>NUCLEOTIDE SEQUENCE [LARGE SCALE GENOMIC DNA]</scope>
    <source>
        <strain evidence="2 3">TPW29</strain>
    </source>
</reference>
<dbReference type="Pfam" id="PF00535">
    <property type="entry name" value="Glycos_transf_2"/>
    <property type="match status" value="1"/>
</dbReference>
<dbReference type="InterPro" id="IPR050834">
    <property type="entry name" value="Glycosyltransf_2"/>
</dbReference>
<sequence>MRTSVILPVFNSEATVERAVRSVLSQTDRDFELLIIDDGSSDGSADVLAAVSDARVSILRHSENRGISAARNTGLKHARGDFIAFLDADDEWAPSFLWRMHASRGDAEAVVCGRTVVLPDGRARAAHSRRQGVISGDDAAKDMLTGRITPFPWDKLIARAAFAGLAYPEDIHRFEDQVVGVVALSRVSTVVSISDALIRYHVAADSLTWGRVPRLDEADAALRFAADALGDWLRPASHANAFAVCRTLFYLLTAQSAMRSTDRAAGDAVLAGCRRRLSPRLVATALRRAPLLGGGALLLSVAPRLYSGLFRAYVKRQYALS</sequence>
<dbReference type="InterPro" id="IPR001173">
    <property type="entry name" value="Glyco_trans_2-like"/>
</dbReference>
<dbReference type="SUPFAM" id="SSF53448">
    <property type="entry name" value="Nucleotide-diphospho-sugar transferases"/>
    <property type="match status" value="1"/>
</dbReference>
<evidence type="ECO:0000313" key="3">
    <source>
        <dbReference type="Proteomes" id="UP000031202"/>
    </source>
</evidence>
<dbReference type="Gene3D" id="3.90.550.10">
    <property type="entry name" value="Spore Coat Polysaccharide Biosynthesis Protein SpsA, Chain A"/>
    <property type="match status" value="1"/>
</dbReference>
<gene>
    <name evidence="2" type="ORF">RM52_02645</name>
</gene>
<evidence type="ECO:0000313" key="2">
    <source>
        <dbReference type="EMBL" id="KIC59559.1"/>
    </source>
</evidence>
<dbReference type="InterPro" id="IPR029044">
    <property type="entry name" value="Nucleotide-diphossugar_trans"/>
</dbReference>
<accession>A0A0B4CE75</accession>
<proteinExistence type="predicted"/>